<evidence type="ECO:0000313" key="2">
    <source>
        <dbReference type="Proteomes" id="UP000325375"/>
    </source>
</evidence>
<dbReference type="RefSeq" id="WP_150601284.1">
    <property type="nucleotide sequence ID" value="NZ_CABVHX010000001.1"/>
</dbReference>
<reference evidence="1 2" key="1">
    <citation type="submission" date="2019-09" db="EMBL/GenBank/DDBJ databases">
        <authorList>
            <person name="Chandra G."/>
            <person name="Truman W A."/>
        </authorList>
    </citation>
    <scope>NUCLEOTIDE SEQUENCE [LARGE SCALE GENOMIC DNA]</scope>
    <source>
        <strain evidence="1">PS718</strain>
    </source>
</reference>
<dbReference type="Proteomes" id="UP000325375">
    <property type="component" value="Unassembled WGS sequence"/>
</dbReference>
<dbReference type="AlphaFoldDB" id="A0A5E6ZKM2"/>
<dbReference type="EMBL" id="CABVHX010000001">
    <property type="protein sequence ID" value="VVN66972.1"/>
    <property type="molecule type" value="Genomic_DNA"/>
</dbReference>
<gene>
    <name evidence="1" type="ORF">PS718_00160</name>
</gene>
<sequence length="620" mass="69960">MAKPTKLVPGIFLPDTRPISNRPITNVPEGGRLNIDIPPLIRPEPTRTFADISHALYDDGLHQSSLQVTEIPVSEPTTVASVLRTLTWPAENAHLLSAHGSESGLFTDPDGNLYAHVENAGHIHVRRQPDNRYRIPLNTPKLPDLFLSKSERQATWNFERPDWLTEEHEKDTSATLVVDYLATVFPTYLEPADAARLTSPLDTPDGIRYDKHRKTYVDTVKGTVMVRKNAEGEYQQAYPKVADSPDIYFERIPDTPLWRHKNPIHESLAQDRHDPATPMEDLPPNQTLIEGLLSIDQHARNLPNGLWRKWGKQRLPRLGQHIEIDGHYYRVVPQELNADSQLVYLQHPLFSPALYDAFEEMLRDNPSLQPKWAINRNGQWIVLDTQFPFQMPITQYISRTFKYLSDQSVSTLARTLFNEANAAEIITGHGLATLNQTFRYWAARHLMPPTPGKLADPLMMLPDLSAEPDTRHATSWTIASSPGESLQHLELDPARFPRFWNEYATTPTIAQLRKLFSEVLQADGYIVSPALPSSSDEALLFYRENLDVVFVLQLPPITNGRLHRSATPLSESTDSLSGIAIGSQQQPLATYRDSNRLVYLLGGVQTDASGQTTLFIIREG</sequence>
<organism evidence="1 2">
    <name type="scientific">Pseudomonas fluorescens</name>
    <dbReference type="NCBI Taxonomy" id="294"/>
    <lineage>
        <taxon>Bacteria</taxon>
        <taxon>Pseudomonadati</taxon>
        <taxon>Pseudomonadota</taxon>
        <taxon>Gammaproteobacteria</taxon>
        <taxon>Pseudomonadales</taxon>
        <taxon>Pseudomonadaceae</taxon>
        <taxon>Pseudomonas</taxon>
    </lineage>
</organism>
<name>A0A5E6ZKM2_PSEFL</name>
<accession>A0A5E6ZKM2</accession>
<proteinExistence type="predicted"/>
<evidence type="ECO:0000313" key="1">
    <source>
        <dbReference type="EMBL" id="VVN66972.1"/>
    </source>
</evidence>
<protein>
    <submittedName>
        <fullName evidence="1">Uncharacterized protein</fullName>
    </submittedName>
</protein>